<reference evidence="1" key="2">
    <citation type="journal article" date="2021" name="Data Brief">
        <title>Draft genome sequence data of the facultative, thermophilic, xylanolytic bacterium Paenibacillus sp. strain DA-C8.</title>
        <authorList>
            <person name="Chhe C."/>
            <person name="Uke A."/>
            <person name="Baramee S."/>
            <person name="Ungkulpasvich U."/>
            <person name="Tachaapaikoon C."/>
            <person name="Pason P."/>
            <person name="Waeonukul R."/>
            <person name="Ratanakhanokchai K."/>
            <person name="Kosugi A."/>
        </authorList>
    </citation>
    <scope>NUCLEOTIDE SEQUENCE</scope>
    <source>
        <strain evidence="1">DA-C8</strain>
    </source>
</reference>
<reference evidence="1" key="1">
    <citation type="submission" date="2020-08" db="EMBL/GenBank/DDBJ databases">
        <authorList>
            <person name="Uke A."/>
            <person name="Chhe C."/>
            <person name="Baramee S."/>
            <person name="Kosugi A."/>
        </authorList>
    </citation>
    <scope>NUCLEOTIDE SEQUENCE</scope>
    <source>
        <strain evidence="1">DA-C8</strain>
    </source>
</reference>
<dbReference type="RefSeq" id="WP_200965235.1">
    <property type="nucleotide sequence ID" value="NZ_BMAQ01000001.1"/>
</dbReference>
<dbReference type="AlphaFoldDB" id="A0A916QDF3"/>
<keyword evidence="2" id="KW-1185">Reference proteome</keyword>
<dbReference type="Proteomes" id="UP000654993">
    <property type="component" value="Unassembled WGS sequence"/>
</dbReference>
<dbReference type="InterPro" id="IPR038765">
    <property type="entry name" value="Papain-like_cys_pep_sf"/>
</dbReference>
<accession>A0A916QDF3</accession>
<organism evidence="1 2">
    <name type="scientific">Insulibacter thermoxylanivorax</name>
    <dbReference type="NCBI Taxonomy" id="2749268"/>
    <lineage>
        <taxon>Bacteria</taxon>
        <taxon>Bacillati</taxon>
        <taxon>Bacillota</taxon>
        <taxon>Bacilli</taxon>
        <taxon>Bacillales</taxon>
        <taxon>Paenibacillaceae</taxon>
        <taxon>Insulibacter</taxon>
    </lineage>
</organism>
<evidence type="ECO:0000313" key="1">
    <source>
        <dbReference type="EMBL" id="GFR36954.1"/>
    </source>
</evidence>
<dbReference type="SUPFAM" id="SSF54001">
    <property type="entry name" value="Cysteine proteinases"/>
    <property type="match status" value="1"/>
</dbReference>
<evidence type="ECO:0000313" key="2">
    <source>
        <dbReference type="Proteomes" id="UP000654993"/>
    </source>
</evidence>
<dbReference type="Gene3D" id="3.90.1720.10">
    <property type="entry name" value="endopeptidase domain like (from Nostoc punctiforme)"/>
    <property type="match status" value="1"/>
</dbReference>
<proteinExistence type="predicted"/>
<protein>
    <recommendedName>
        <fullName evidence="3">Permuted papain-like amidase enzyme, YaeF/YiiX, C92 family</fullName>
    </recommendedName>
</protein>
<sequence length="200" mass="23183">MSKKPVFIVLTDTGTWFTRMIRLYTRAPLNHTSIAFDPELTEVYSFGRKRPGNPFVGGFVKEDFCGELFRDATCAIYRCDIDEDQYRRIQSSVRKFEREAHLYKYNLLGLFGVMFNIQVKRDYAFFCSQFVAFLFEQAGMPLVPKCSALTKPSDFAHAENLKLIYSGKLRDFIIQQRNYSTLELIDAAAPAMMSSARYYM</sequence>
<gene>
    <name evidence="1" type="ORF">PRECH8_02500</name>
</gene>
<name>A0A916QDF3_9BACL</name>
<dbReference type="EMBL" id="BMAQ01000001">
    <property type="protein sequence ID" value="GFR36954.1"/>
    <property type="molecule type" value="Genomic_DNA"/>
</dbReference>
<evidence type="ECO:0008006" key="3">
    <source>
        <dbReference type="Google" id="ProtNLM"/>
    </source>
</evidence>
<comment type="caution">
    <text evidence="1">The sequence shown here is derived from an EMBL/GenBank/DDBJ whole genome shotgun (WGS) entry which is preliminary data.</text>
</comment>